<dbReference type="EMBL" id="DSAC01000052">
    <property type="protein sequence ID" value="HHO73825.1"/>
    <property type="molecule type" value="Genomic_DNA"/>
</dbReference>
<proteinExistence type="predicted"/>
<comment type="caution">
    <text evidence="1">The sequence shown here is derived from an EMBL/GenBank/DDBJ whole genome shotgun (WGS) entry which is preliminary data.</text>
</comment>
<evidence type="ECO:0000313" key="1">
    <source>
        <dbReference type="EMBL" id="HHO73825.1"/>
    </source>
</evidence>
<dbReference type="AlphaFoldDB" id="A0A7C5SY21"/>
<accession>A0A7C5SY21</accession>
<sequence>MKKDLSSMLVQGGRFSRVEELKDYLVEYVLELVLIELENLPKDQWEKTLKTWEKIVLLSYGMMNKPLEEREKLYERWRFDAVMKTIVENLAEVLRESLRLGLLKEKQEPRKLLQIALQHALNKGHPQKEMLLEVKKLMGLD</sequence>
<gene>
    <name evidence="1" type="ORF">ENN04_04220</name>
</gene>
<organism evidence="1">
    <name type="scientific">Thermocrinis ruber</name>
    <dbReference type="NCBI Taxonomy" id="75906"/>
    <lineage>
        <taxon>Bacteria</taxon>
        <taxon>Pseudomonadati</taxon>
        <taxon>Aquificota</taxon>
        <taxon>Aquificia</taxon>
        <taxon>Aquificales</taxon>
        <taxon>Aquificaceae</taxon>
        <taxon>Thermocrinis</taxon>
    </lineage>
</organism>
<protein>
    <submittedName>
        <fullName evidence="1">Uncharacterized protein</fullName>
    </submittedName>
</protein>
<reference evidence="1" key="1">
    <citation type="journal article" date="2020" name="mSystems">
        <title>Genome- and Community-Level Interaction Insights into Carbon Utilization and Element Cycling Functions of Hydrothermarchaeota in Hydrothermal Sediment.</title>
        <authorList>
            <person name="Zhou Z."/>
            <person name="Liu Y."/>
            <person name="Xu W."/>
            <person name="Pan J."/>
            <person name="Luo Z.H."/>
            <person name="Li M."/>
        </authorList>
    </citation>
    <scope>NUCLEOTIDE SEQUENCE [LARGE SCALE GENOMIC DNA]</scope>
    <source>
        <strain evidence="1">SpSt-114</strain>
    </source>
</reference>
<name>A0A7C5SY21_9AQUI</name>